<evidence type="ECO:0000313" key="6">
    <source>
        <dbReference type="Proteomes" id="UP000318017"/>
    </source>
</evidence>
<dbReference type="PANTHER" id="PTHR34984:SF1">
    <property type="entry name" value="CARBON STORAGE REGULATOR"/>
    <property type="match status" value="1"/>
</dbReference>
<dbReference type="GO" id="GO:1902208">
    <property type="term" value="P:regulation of bacterial-type flagellum assembly"/>
    <property type="evidence" value="ECO:0007669"/>
    <property type="project" value="UniProtKB-UniRule"/>
</dbReference>
<comment type="subunit">
    <text evidence="4">Homodimer; the beta-strands of each monomer intercalate to form a hydrophobic core, while the alpha-helices form wings that extend away from the core.</text>
</comment>
<dbReference type="GO" id="GO:0044781">
    <property type="term" value="P:bacterial-type flagellum organization"/>
    <property type="evidence" value="ECO:0007669"/>
    <property type="project" value="UniProtKB-KW"/>
</dbReference>
<dbReference type="GO" id="GO:0048027">
    <property type="term" value="F:mRNA 5'-UTR binding"/>
    <property type="evidence" value="ECO:0007669"/>
    <property type="project" value="UniProtKB-UniRule"/>
</dbReference>
<proteinExistence type="inferred from homology"/>
<dbReference type="PANTHER" id="PTHR34984">
    <property type="entry name" value="CARBON STORAGE REGULATOR"/>
    <property type="match status" value="1"/>
</dbReference>
<keyword evidence="1 4" id="KW-0963">Cytoplasm</keyword>
<comment type="subcellular location">
    <subcellularLocation>
        <location evidence="4">Cytoplasm</location>
    </subcellularLocation>
</comment>
<dbReference type="GO" id="GO:0006402">
    <property type="term" value="P:mRNA catabolic process"/>
    <property type="evidence" value="ECO:0007669"/>
    <property type="project" value="InterPro"/>
</dbReference>
<dbReference type="GO" id="GO:0006109">
    <property type="term" value="P:regulation of carbohydrate metabolic process"/>
    <property type="evidence" value="ECO:0007669"/>
    <property type="project" value="InterPro"/>
</dbReference>
<reference evidence="5 6" key="1">
    <citation type="submission" date="2019-02" db="EMBL/GenBank/DDBJ databases">
        <title>Deep-cultivation of Planctomycetes and their phenomic and genomic characterization uncovers novel biology.</title>
        <authorList>
            <person name="Wiegand S."/>
            <person name="Jogler M."/>
            <person name="Boedeker C."/>
            <person name="Pinto D."/>
            <person name="Vollmers J."/>
            <person name="Rivas-Marin E."/>
            <person name="Kohn T."/>
            <person name="Peeters S.H."/>
            <person name="Heuer A."/>
            <person name="Rast P."/>
            <person name="Oberbeckmann S."/>
            <person name="Bunk B."/>
            <person name="Jeske O."/>
            <person name="Meyerdierks A."/>
            <person name="Storesund J.E."/>
            <person name="Kallscheuer N."/>
            <person name="Luecker S."/>
            <person name="Lage O.M."/>
            <person name="Pohl T."/>
            <person name="Merkel B.J."/>
            <person name="Hornburger P."/>
            <person name="Mueller R.-W."/>
            <person name="Bruemmer F."/>
            <person name="Labrenz M."/>
            <person name="Spormann A.M."/>
            <person name="Op den Camp H."/>
            <person name="Overmann J."/>
            <person name="Amann R."/>
            <person name="Jetten M.S.M."/>
            <person name="Mascher T."/>
            <person name="Medema M.H."/>
            <person name="Devos D.P."/>
            <person name="Kaster A.-K."/>
            <person name="Ovreas L."/>
            <person name="Rohde M."/>
            <person name="Galperin M.Y."/>
            <person name="Jogler C."/>
        </authorList>
    </citation>
    <scope>NUCLEOTIDE SEQUENCE [LARGE SCALE GENOMIC DNA]</scope>
    <source>
        <strain evidence="5 6">Q31a</strain>
    </source>
</reference>
<keyword evidence="2 4" id="KW-0810">Translation regulation</keyword>
<dbReference type="EMBL" id="CP036298">
    <property type="protein sequence ID" value="QDV25716.1"/>
    <property type="molecule type" value="Genomic_DNA"/>
</dbReference>
<evidence type="ECO:0000256" key="3">
    <source>
        <dbReference type="ARBA" id="ARBA00022884"/>
    </source>
</evidence>
<dbReference type="GO" id="GO:0005829">
    <property type="term" value="C:cytosol"/>
    <property type="evidence" value="ECO:0007669"/>
    <property type="project" value="TreeGrafter"/>
</dbReference>
<keyword evidence="4" id="KW-1005">Bacterial flagellum biogenesis</keyword>
<dbReference type="Pfam" id="PF02599">
    <property type="entry name" value="CsrA"/>
    <property type="match status" value="1"/>
</dbReference>
<evidence type="ECO:0000256" key="2">
    <source>
        <dbReference type="ARBA" id="ARBA00022845"/>
    </source>
</evidence>
<name>A0A518GAT1_9BACT</name>
<dbReference type="KEGG" id="ahel:Q31a_40430"/>
<sequence length="69" mass="7352">MLVLSRKVGEKLVVDGNITVEVVRIQGNRITLGVVAPADVKILRGELTERPTKAVESPKSVEGGLLQAC</sequence>
<dbReference type="SUPFAM" id="SSF117130">
    <property type="entry name" value="CsrA-like"/>
    <property type="match status" value="1"/>
</dbReference>
<gene>
    <name evidence="4" type="primary">csrA</name>
    <name evidence="5" type="ORF">Q31a_40430</name>
</gene>
<dbReference type="InterPro" id="IPR003751">
    <property type="entry name" value="CsrA"/>
</dbReference>
<dbReference type="RefSeq" id="WP_145081193.1">
    <property type="nucleotide sequence ID" value="NZ_CP036298.1"/>
</dbReference>
<comment type="similarity">
    <text evidence="4">Belongs to the CsrA/RsmA family.</text>
</comment>
<dbReference type="OrthoDB" id="289081at2"/>
<accession>A0A518GAT1</accession>
<keyword evidence="3 4" id="KW-0694">RNA-binding</keyword>
<dbReference type="GO" id="GO:0045947">
    <property type="term" value="P:negative regulation of translational initiation"/>
    <property type="evidence" value="ECO:0007669"/>
    <property type="project" value="UniProtKB-UniRule"/>
</dbReference>
<dbReference type="Proteomes" id="UP000318017">
    <property type="component" value="Chromosome"/>
</dbReference>
<protein>
    <recommendedName>
        <fullName evidence="4">Translational regulator CsrA</fullName>
    </recommendedName>
</protein>
<keyword evidence="6" id="KW-1185">Reference proteome</keyword>
<keyword evidence="4" id="KW-0678">Repressor</keyword>
<dbReference type="Gene3D" id="2.60.40.4380">
    <property type="entry name" value="Translational regulator CsrA"/>
    <property type="match status" value="1"/>
</dbReference>
<evidence type="ECO:0000256" key="4">
    <source>
        <dbReference type="HAMAP-Rule" id="MF_00167"/>
    </source>
</evidence>
<dbReference type="AlphaFoldDB" id="A0A518GAT1"/>
<dbReference type="InterPro" id="IPR036107">
    <property type="entry name" value="CsrA_sf"/>
</dbReference>
<evidence type="ECO:0000313" key="5">
    <source>
        <dbReference type="EMBL" id="QDV25716.1"/>
    </source>
</evidence>
<dbReference type="HAMAP" id="MF_00167">
    <property type="entry name" value="CsrA"/>
    <property type="match status" value="1"/>
</dbReference>
<comment type="function">
    <text evidence="4">A translational regulator that binds mRNA to regulate translation initiation and/or mRNA stability. Usually binds in the 5'-UTR at or near the Shine-Dalgarno sequence preventing ribosome-binding, thus repressing translation. Its main target seems to be the major flagellin gene, while its function is anatagonized by FliW.</text>
</comment>
<organism evidence="5 6">
    <name type="scientific">Aureliella helgolandensis</name>
    <dbReference type="NCBI Taxonomy" id="2527968"/>
    <lineage>
        <taxon>Bacteria</taxon>
        <taxon>Pseudomonadati</taxon>
        <taxon>Planctomycetota</taxon>
        <taxon>Planctomycetia</taxon>
        <taxon>Pirellulales</taxon>
        <taxon>Pirellulaceae</taxon>
        <taxon>Aureliella</taxon>
    </lineage>
</organism>
<evidence type="ECO:0000256" key="1">
    <source>
        <dbReference type="ARBA" id="ARBA00022490"/>
    </source>
</evidence>